<dbReference type="CDD" id="cd01129">
    <property type="entry name" value="PulE-GspE-like"/>
    <property type="match status" value="1"/>
</dbReference>
<name>A0ABW9G5X3_9GAMM</name>
<dbReference type="Proteomes" id="UP001629953">
    <property type="component" value="Unassembled WGS sequence"/>
</dbReference>
<keyword evidence="2" id="KW-0547">Nucleotide-binding</keyword>
<gene>
    <name evidence="5" type="ORF">ABUE30_06920</name>
</gene>
<proteinExistence type="inferred from homology"/>
<dbReference type="RefSeq" id="WP_408622987.1">
    <property type="nucleotide sequence ID" value="NZ_JBEQCT010000002.1"/>
</dbReference>
<dbReference type="Gene3D" id="3.30.450.90">
    <property type="match status" value="1"/>
</dbReference>
<protein>
    <submittedName>
        <fullName evidence="5">GspE/PulE family protein</fullName>
    </submittedName>
</protein>
<comment type="caution">
    <text evidence="5">The sequence shown here is derived from an EMBL/GenBank/DDBJ whole genome shotgun (WGS) entry which is preliminary data.</text>
</comment>
<dbReference type="SUPFAM" id="SSF52540">
    <property type="entry name" value="P-loop containing nucleoside triphosphate hydrolases"/>
    <property type="match status" value="1"/>
</dbReference>
<dbReference type="InterPro" id="IPR037257">
    <property type="entry name" value="T2SS_E_N_sf"/>
</dbReference>
<dbReference type="InterPro" id="IPR027417">
    <property type="entry name" value="P-loop_NTPase"/>
</dbReference>
<comment type="similarity">
    <text evidence="1">Belongs to the GSP E family.</text>
</comment>
<evidence type="ECO:0000256" key="1">
    <source>
        <dbReference type="ARBA" id="ARBA00006611"/>
    </source>
</evidence>
<feature type="domain" description="Bacterial type II secretion system protein E" evidence="4">
    <location>
        <begin position="356"/>
        <end position="370"/>
    </location>
</feature>
<dbReference type="Pfam" id="PF00437">
    <property type="entry name" value="T2SSE"/>
    <property type="match status" value="1"/>
</dbReference>
<keyword evidence="3" id="KW-0067">ATP-binding</keyword>
<dbReference type="PROSITE" id="PS00662">
    <property type="entry name" value="T2SP_E"/>
    <property type="match status" value="1"/>
</dbReference>
<dbReference type="Gene3D" id="3.40.50.300">
    <property type="entry name" value="P-loop containing nucleotide triphosphate hydrolases"/>
    <property type="match status" value="1"/>
</dbReference>
<dbReference type="SUPFAM" id="SSF160246">
    <property type="entry name" value="EspE N-terminal domain-like"/>
    <property type="match status" value="1"/>
</dbReference>
<sequence length="522" mass="58054">MRSIAEQLCFSMPAQSMLDTLQHQYPQRPQRWLLELLEHDLIDAESIMPLAKQLGDYPQQNLPHGVSLLPGQLQLHHLLDYQVILTSHFAGVLQVGLLDPSDHQLIEDLQTLSNQLIEPLLMEPFYLKAQLAILQLQSTNKPAAAQTLSSNDPSLSMQLSHLIEQASKQGVSDLHFEPTQQGYRVRARIDGLLQPFEQFRADTAMRVISWLKMNANLDIAQKRLPQDGRLILPHSTAATLDIRLSTLPTILGEKVVLRLLGHNQQHLTLPQLGMTPQQLEQMNQSLSQPQGMLIVTGPTGSGKTSTLYAALAHLNQPNINLASVEDPVEIQLPGVNQVAVNPAAELTFARLLRALLRQDPDVMMVGEIRDRETLNVAFHAEQTGHKVLTTLHTNSALDTINRLAQLGLSDYQIAASVKLIIAQRLVRRLCPHCRKEIDGNYQPVGCAHCHDGYKGRMGIFELLPITASLRCSLIGQNDAQLQQHVLKNATTTLYQQARQYVTQGLTTAAEIKRVLGDEQSTT</sequence>
<evidence type="ECO:0000256" key="2">
    <source>
        <dbReference type="ARBA" id="ARBA00022741"/>
    </source>
</evidence>
<reference evidence="5 6" key="1">
    <citation type="journal article" date="2013" name="Int. J. Syst. Evol. Microbiol.">
        <title>Celerinatantimonas yamalensis sp. nov., a cold-adapted diazotrophic bacterium from a cold permafrost brine.</title>
        <authorList>
            <person name="Shcherbakova V."/>
            <person name="Chuvilskaya N."/>
            <person name="Rivkina E."/>
            <person name="Demidov N."/>
            <person name="Uchaeva V."/>
            <person name="Suetin S."/>
            <person name="Suzina N."/>
            <person name="Gilichinsky D."/>
        </authorList>
    </citation>
    <scope>NUCLEOTIDE SEQUENCE [LARGE SCALE GENOMIC DNA]</scope>
    <source>
        <strain evidence="5 6">C7</strain>
    </source>
</reference>
<evidence type="ECO:0000259" key="4">
    <source>
        <dbReference type="PROSITE" id="PS00662"/>
    </source>
</evidence>
<dbReference type="PANTHER" id="PTHR30258:SF1">
    <property type="entry name" value="PROTEIN TRANSPORT PROTEIN HOFB HOMOLOG"/>
    <property type="match status" value="1"/>
</dbReference>
<evidence type="ECO:0000256" key="3">
    <source>
        <dbReference type="ARBA" id="ARBA00022840"/>
    </source>
</evidence>
<organism evidence="5 6">
    <name type="scientific">Celerinatantimonas yamalensis</name>
    <dbReference type="NCBI Taxonomy" id="559956"/>
    <lineage>
        <taxon>Bacteria</taxon>
        <taxon>Pseudomonadati</taxon>
        <taxon>Pseudomonadota</taxon>
        <taxon>Gammaproteobacteria</taxon>
        <taxon>Celerinatantimonadaceae</taxon>
        <taxon>Celerinatantimonas</taxon>
    </lineage>
</organism>
<evidence type="ECO:0000313" key="6">
    <source>
        <dbReference type="Proteomes" id="UP001629953"/>
    </source>
</evidence>
<accession>A0ABW9G5X3</accession>
<dbReference type="EMBL" id="JBEQCT010000002">
    <property type="protein sequence ID" value="MFM2484799.1"/>
    <property type="molecule type" value="Genomic_DNA"/>
</dbReference>
<keyword evidence="6" id="KW-1185">Reference proteome</keyword>
<dbReference type="InterPro" id="IPR001482">
    <property type="entry name" value="T2SS/T4SS_dom"/>
</dbReference>
<dbReference type="PANTHER" id="PTHR30258">
    <property type="entry name" value="TYPE II SECRETION SYSTEM PROTEIN GSPE-RELATED"/>
    <property type="match status" value="1"/>
</dbReference>
<evidence type="ECO:0000313" key="5">
    <source>
        <dbReference type="EMBL" id="MFM2484799.1"/>
    </source>
</evidence>